<accession>A0A2G9QGL1</accession>
<feature type="chain" id="PRO_5013842998" description="Ig-like domain-containing protein" evidence="3">
    <location>
        <begin position="23"/>
        <end position="258"/>
    </location>
</feature>
<evidence type="ECO:0000313" key="6">
    <source>
        <dbReference type="Proteomes" id="UP000228934"/>
    </source>
</evidence>
<organism evidence="5 6">
    <name type="scientific">Aquarana catesbeiana</name>
    <name type="common">American bullfrog</name>
    <name type="synonym">Rana catesbeiana</name>
    <dbReference type="NCBI Taxonomy" id="8400"/>
    <lineage>
        <taxon>Eukaryota</taxon>
        <taxon>Metazoa</taxon>
        <taxon>Chordata</taxon>
        <taxon>Craniata</taxon>
        <taxon>Vertebrata</taxon>
        <taxon>Euteleostomi</taxon>
        <taxon>Amphibia</taxon>
        <taxon>Batrachia</taxon>
        <taxon>Anura</taxon>
        <taxon>Neobatrachia</taxon>
        <taxon>Ranoidea</taxon>
        <taxon>Ranidae</taxon>
        <taxon>Aquarana</taxon>
    </lineage>
</organism>
<feature type="signal peptide" evidence="3">
    <location>
        <begin position="1"/>
        <end position="22"/>
    </location>
</feature>
<dbReference type="PANTHER" id="PTHR44427">
    <property type="entry name" value="CARCINOEMBRYONIC ANTIGEN-RELATED CELL ADHESION MOLECULE 19"/>
    <property type="match status" value="1"/>
</dbReference>
<dbReference type="Pfam" id="PF13927">
    <property type="entry name" value="Ig_3"/>
    <property type="match status" value="1"/>
</dbReference>
<keyword evidence="1 3" id="KW-0732">Signal</keyword>
<dbReference type="SMART" id="SM00408">
    <property type="entry name" value="IGc2"/>
    <property type="match status" value="1"/>
</dbReference>
<dbReference type="InterPro" id="IPR003598">
    <property type="entry name" value="Ig_sub2"/>
</dbReference>
<evidence type="ECO:0000256" key="2">
    <source>
        <dbReference type="ARBA" id="ARBA00023180"/>
    </source>
</evidence>
<dbReference type="OrthoDB" id="6353782at2759"/>
<dbReference type="Proteomes" id="UP000228934">
    <property type="component" value="Unassembled WGS sequence"/>
</dbReference>
<dbReference type="PANTHER" id="PTHR44427:SF5">
    <property type="entry name" value="V-SET AND IMMUNOGLOBULIN DOMAIN-CONTAINING PROTEIN 10-LIKE"/>
    <property type="match status" value="1"/>
</dbReference>
<dbReference type="InterPro" id="IPR036179">
    <property type="entry name" value="Ig-like_dom_sf"/>
</dbReference>
<evidence type="ECO:0000259" key="4">
    <source>
        <dbReference type="PROSITE" id="PS50835"/>
    </source>
</evidence>
<dbReference type="Gene3D" id="2.60.40.10">
    <property type="entry name" value="Immunoglobulins"/>
    <property type="match status" value="2"/>
</dbReference>
<dbReference type="CDD" id="cd00096">
    <property type="entry name" value="Ig"/>
    <property type="match status" value="1"/>
</dbReference>
<evidence type="ECO:0000313" key="5">
    <source>
        <dbReference type="EMBL" id="PIO14768.1"/>
    </source>
</evidence>
<evidence type="ECO:0000256" key="1">
    <source>
        <dbReference type="ARBA" id="ARBA00022729"/>
    </source>
</evidence>
<dbReference type="EMBL" id="KV994148">
    <property type="protein sequence ID" value="PIO14768.1"/>
    <property type="molecule type" value="Genomic_DNA"/>
</dbReference>
<gene>
    <name evidence="5" type="ORF">AB205_0157620</name>
</gene>
<dbReference type="SMART" id="SM00409">
    <property type="entry name" value="IG"/>
    <property type="match status" value="2"/>
</dbReference>
<keyword evidence="6" id="KW-1185">Reference proteome</keyword>
<feature type="domain" description="Ig-like" evidence="4">
    <location>
        <begin position="125"/>
        <end position="200"/>
    </location>
</feature>
<dbReference type="InterPro" id="IPR013783">
    <property type="entry name" value="Ig-like_fold"/>
</dbReference>
<dbReference type="InterPro" id="IPR007110">
    <property type="entry name" value="Ig-like_dom"/>
</dbReference>
<dbReference type="AlphaFoldDB" id="A0A2G9QGL1"/>
<name>A0A2G9QGL1_AQUCT</name>
<dbReference type="SUPFAM" id="SSF48726">
    <property type="entry name" value="Immunoglobulin"/>
    <property type="match status" value="2"/>
</dbReference>
<reference evidence="6" key="1">
    <citation type="journal article" date="2017" name="Nat. Commun.">
        <title>The North American bullfrog draft genome provides insight into hormonal regulation of long noncoding RNA.</title>
        <authorList>
            <person name="Hammond S.A."/>
            <person name="Warren R.L."/>
            <person name="Vandervalk B.P."/>
            <person name="Kucuk E."/>
            <person name="Khan H."/>
            <person name="Gibb E.A."/>
            <person name="Pandoh P."/>
            <person name="Kirk H."/>
            <person name="Zhao Y."/>
            <person name="Jones M."/>
            <person name="Mungall A.J."/>
            <person name="Coope R."/>
            <person name="Pleasance S."/>
            <person name="Moore R.A."/>
            <person name="Holt R.A."/>
            <person name="Round J.M."/>
            <person name="Ohora S."/>
            <person name="Walle B.V."/>
            <person name="Veldhoen N."/>
            <person name="Helbing C.C."/>
            <person name="Birol I."/>
        </authorList>
    </citation>
    <scope>NUCLEOTIDE SEQUENCE [LARGE SCALE GENOMIC DNA]</scope>
</reference>
<protein>
    <recommendedName>
        <fullName evidence="4">Ig-like domain-containing protein</fullName>
    </recommendedName>
</protein>
<keyword evidence="2" id="KW-0325">Glycoprotein</keyword>
<dbReference type="InterPro" id="IPR003599">
    <property type="entry name" value="Ig_sub"/>
</dbReference>
<dbReference type="InterPro" id="IPR050831">
    <property type="entry name" value="CEA_cell_adhesion"/>
</dbReference>
<sequence length="258" mass="28077">MGYAILTATLLLLIQYGREGAAGTITSNSSGNALTGNNVSLVISYTTKGTNLIAFWAINGTLVARWIPDVPTGSSTYKSNLYIIGNGSLLIANSTKTNNGNYSITINAFGDTPFSQYFQVTIYDPVENVTVTQSPRVVSGNTAVNLSCKASGDVELVSWTKNRQIVGNSDPYSLLDGNYTLQIKNPDSTYSGNYTCNASNPVSWRDESWELLIPCECVRYILAIVYYGAVAHALQQLTQMPSRYTSVQLNPQHRSLQN</sequence>
<dbReference type="PROSITE" id="PS50835">
    <property type="entry name" value="IG_LIKE"/>
    <property type="match status" value="1"/>
</dbReference>
<proteinExistence type="predicted"/>
<evidence type="ECO:0000256" key="3">
    <source>
        <dbReference type="SAM" id="SignalP"/>
    </source>
</evidence>